<keyword evidence="2" id="KW-1133">Transmembrane helix</keyword>
<keyword evidence="2" id="KW-0472">Membrane</keyword>
<accession>A0A165SMJ5</accession>
<protein>
    <submittedName>
        <fullName evidence="3">Uncharacterized protein</fullName>
    </submittedName>
</protein>
<evidence type="ECO:0000313" key="4">
    <source>
        <dbReference type="Proteomes" id="UP000076727"/>
    </source>
</evidence>
<evidence type="ECO:0000313" key="3">
    <source>
        <dbReference type="EMBL" id="KZT72220.1"/>
    </source>
</evidence>
<dbReference type="AlphaFoldDB" id="A0A165SMJ5"/>
<dbReference type="OrthoDB" id="3184377at2759"/>
<dbReference type="EMBL" id="KV429042">
    <property type="protein sequence ID" value="KZT72220.1"/>
    <property type="molecule type" value="Genomic_DNA"/>
</dbReference>
<reference evidence="3 4" key="1">
    <citation type="journal article" date="2016" name="Mol. Biol. Evol.">
        <title>Comparative Genomics of Early-Diverging Mushroom-Forming Fungi Provides Insights into the Origins of Lignocellulose Decay Capabilities.</title>
        <authorList>
            <person name="Nagy L.G."/>
            <person name="Riley R."/>
            <person name="Tritt A."/>
            <person name="Adam C."/>
            <person name="Daum C."/>
            <person name="Floudas D."/>
            <person name="Sun H."/>
            <person name="Yadav J.S."/>
            <person name="Pangilinan J."/>
            <person name="Larsson K.H."/>
            <person name="Matsuura K."/>
            <person name="Barry K."/>
            <person name="Labutti K."/>
            <person name="Kuo R."/>
            <person name="Ohm R.A."/>
            <person name="Bhattacharya S.S."/>
            <person name="Shirouzu T."/>
            <person name="Yoshinaga Y."/>
            <person name="Martin F.M."/>
            <person name="Grigoriev I.V."/>
            <person name="Hibbett D.S."/>
        </authorList>
    </citation>
    <scope>NUCLEOTIDE SEQUENCE [LARGE SCALE GENOMIC DNA]</scope>
    <source>
        <strain evidence="3 4">L-15889</strain>
    </source>
</reference>
<feature type="region of interest" description="Disordered" evidence="1">
    <location>
        <begin position="1"/>
        <end position="24"/>
    </location>
</feature>
<sequence>MPAVSLSASPVARAETPQQSEQANLHGHRALTPMISGAVSGGTIGILWIVGLLIYIYRRYRGHQKVRSAGLRNHRELDIAPPKSEAYIVPPDPAIIQGFRAPGERVVPDDPRADGNGKPKHARTEPLTWSEKGAAGKEKEKGRERVEALRTGGVAQAKSAPQLVPLEEMPSPTLSPSPASQDTYHRAPHDF</sequence>
<dbReference type="CDD" id="cd12087">
    <property type="entry name" value="TM_EGFR-like"/>
    <property type="match status" value="1"/>
</dbReference>
<feature type="region of interest" description="Disordered" evidence="1">
    <location>
        <begin position="103"/>
        <end position="191"/>
    </location>
</feature>
<feature type="compositionally biased region" description="Polar residues" evidence="1">
    <location>
        <begin position="172"/>
        <end position="182"/>
    </location>
</feature>
<feature type="compositionally biased region" description="Basic and acidic residues" evidence="1">
    <location>
        <begin position="103"/>
        <end position="117"/>
    </location>
</feature>
<evidence type="ECO:0000256" key="1">
    <source>
        <dbReference type="SAM" id="MobiDB-lite"/>
    </source>
</evidence>
<gene>
    <name evidence="3" type="ORF">DAEQUDRAFT_763327</name>
</gene>
<dbReference type="Proteomes" id="UP000076727">
    <property type="component" value="Unassembled WGS sequence"/>
</dbReference>
<feature type="transmembrane region" description="Helical" evidence="2">
    <location>
        <begin position="38"/>
        <end position="57"/>
    </location>
</feature>
<name>A0A165SMJ5_9APHY</name>
<keyword evidence="4" id="KW-1185">Reference proteome</keyword>
<proteinExistence type="predicted"/>
<evidence type="ECO:0000256" key="2">
    <source>
        <dbReference type="SAM" id="Phobius"/>
    </source>
</evidence>
<keyword evidence="2" id="KW-0812">Transmembrane</keyword>
<organism evidence="3 4">
    <name type="scientific">Daedalea quercina L-15889</name>
    <dbReference type="NCBI Taxonomy" id="1314783"/>
    <lineage>
        <taxon>Eukaryota</taxon>
        <taxon>Fungi</taxon>
        <taxon>Dikarya</taxon>
        <taxon>Basidiomycota</taxon>
        <taxon>Agaricomycotina</taxon>
        <taxon>Agaricomycetes</taxon>
        <taxon>Polyporales</taxon>
        <taxon>Fomitopsis</taxon>
    </lineage>
</organism>
<feature type="compositionally biased region" description="Basic and acidic residues" evidence="1">
    <location>
        <begin position="134"/>
        <end position="148"/>
    </location>
</feature>